<protein>
    <submittedName>
        <fullName evidence="1">Uncharacterized protein</fullName>
    </submittedName>
</protein>
<evidence type="ECO:0000313" key="2">
    <source>
        <dbReference type="Proteomes" id="UP000294530"/>
    </source>
</evidence>
<sequence>MTHLQADALSLDVEIRKKDHRMGRRACVAVPCEVPQHMAHVGASHIAGPMRHEEEWQPQARFCSMTKKKRIELQKHDNIPMPRGIACQRFGVKKNGLKSRQAIFLFFVNRIIDGSVCCCNTLAIANRCGSWHCGSLSPQKRCYCRGEFDVEMKLPRKKNVVNQVTSALLAHFKKAVFPILAQVQN</sequence>
<proteinExistence type="predicted"/>
<evidence type="ECO:0000313" key="1">
    <source>
        <dbReference type="EMBL" id="TDH71617.1"/>
    </source>
</evidence>
<dbReference type="KEGG" id="blac:94345517"/>
<dbReference type="AlphaFoldDB" id="A0A976FRD3"/>
<accession>A0A976FRD3</accession>
<dbReference type="Proteomes" id="UP000294530">
    <property type="component" value="Unassembled WGS sequence"/>
</dbReference>
<keyword evidence="2" id="KW-1185">Reference proteome</keyword>
<reference evidence="1 2" key="1">
    <citation type="journal article" date="2021" name="Genome Biol.">
        <title>AFLAP: assembly-free linkage analysis pipeline using k-mers from genome sequencing data.</title>
        <authorList>
            <person name="Fletcher K."/>
            <person name="Zhang L."/>
            <person name="Gil J."/>
            <person name="Han R."/>
            <person name="Cavanaugh K."/>
            <person name="Michelmore R."/>
        </authorList>
    </citation>
    <scope>NUCLEOTIDE SEQUENCE [LARGE SCALE GENOMIC DNA]</scope>
    <source>
        <strain evidence="1 2">SF5</strain>
    </source>
</reference>
<gene>
    <name evidence="1" type="ORF">CCR75_001745</name>
</gene>
<comment type="caution">
    <text evidence="1">The sequence shown here is derived from an EMBL/GenBank/DDBJ whole genome shotgun (WGS) entry which is preliminary data.</text>
</comment>
<organism evidence="1 2">
    <name type="scientific">Bremia lactucae</name>
    <name type="common">Lettuce downy mildew</name>
    <dbReference type="NCBI Taxonomy" id="4779"/>
    <lineage>
        <taxon>Eukaryota</taxon>
        <taxon>Sar</taxon>
        <taxon>Stramenopiles</taxon>
        <taxon>Oomycota</taxon>
        <taxon>Peronosporomycetes</taxon>
        <taxon>Peronosporales</taxon>
        <taxon>Peronosporaceae</taxon>
        <taxon>Bremia</taxon>
    </lineage>
</organism>
<name>A0A976FRD3_BRELC</name>
<dbReference type="EMBL" id="SHOA02000015">
    <property type="protein sequence ID" value="TDH71617.1"/>
    <property type="molecule type" value="Genomic_DNA"/>
</dbReference>
<dbReference type="RefSeq" id="XP_067821116.1">
    <property type="nucleotide sequence ID" value="XM_067959846.1"/>
</dbReference>
<dbReference type="GeneID" id="94345517"/>